<dbReference type="InterPro" id="IPR036457">
    <property type="entry name" value="PPM-type-like_dom_sf"/>
</dbReference>
<dbReference type="InterPro" id="IPR052577">
    <property type="entry name" value="VWA7"/>
</dbReference>
<reference evidence="7" key="1">
    <citation type="journal article" date="2023" name="Access Microbiol">
        <title>De-novo genome assembly for Akanthomyces muscarius, a biocontrol agent of insect agricultural pests.</title>
        <authorList>
            <person name="Erdos Z."/>
            <person name="Studholme D.J."/>
            <person name="Raymond B."/>
            <person name="Sharma M."/>
        </authorList>
    </citation>
    <scope>NUCLEOTIDE SEQUENCE</scope>
    <source>
        <strain evidence="7">Ve6</strain>
    </source>
</reference>
<gene>
    <name evidence="7" type="ORF">LMH87_003429</name>
</gene>
<evidence type="ECO:0000256" key="4">
    <source>
        <dbReference type="RuleBase" id="RU003465"/>
    </source>
</evidence>
<dbReference type="EMBL" id="JAJHUN010000011">
    <property type="protein sequence ID" value="KAJ4144548.1"/>
    <property type="molecule type" value="Genomic_DNA"/>
</dbReference>
<evidence type="ECO:0000256" key="1">
    <source>
        <dbReference type="ARBA" id="ARBA00022723"/>
    </source>
</evidence>
<dbReference type="Pfam" id="PF00481">
    <property type="entry name" value="PP2C"/>
    <property type="match status" value="1"/>
</dbReference>
<feature type="region of interest" description="Disordered" evidence="5">
    <location>
        <begin position="442"/>
        <end position="471"/>
    </location>
</feature>
<comment type="caution">
    <text evidence="7">The sequence shown here is derived from an EMBL/GenBank/DDBJ whole genome shotgun (WGS) entry which is preliminary data.</text>
</comment>
<dbReference type="GO" id="GO:0046872">
    <property type="term" value="F:metal ion binding"/>
    <property type="evidence" value="ECO:0007669"/>
    <property type="project" value="UniProtKB-KW"/>
</dbReference>
<dbReference type="PANTHER" id="PTHR14905">
    <property type="entry name" value="NG37"/>
    <property type="match status" value="1"/>
</dbReference>
<feature type="compositionally biased region" description="Acidic residues" evidence="5">
    <location>
        <begin position="336"/>
        <end position="345"/>
    </location>
</feature>
<feature type="region of interest" description="Disordered" evidence="5">
    <location>
        <begin position="334"/>
        <end position="366"/>
    </location>
</feature>
<feature type="compositionally biased region" description="Polar residues" evidence="5">
    <location>
        <begin position="108"/>
        <end position="122"/>
    </location>
</feature>
<dbReference type="KEGG" id="amus:LMH87_003429"/>
<dbReference type="PROSITE" id="PS51746">
    <property type="entry name" value="PPM_2"/>
    <property type="match status" value="1"/>
</dbReference>
<dbReference type="Proteomes" id="UP001144673">
    <property type="component" value="Chromosome 2"/>
</dbReference>
<feature type="region of interest" description="Disordered" evidence="5">
    <location>
        <begin position="521"/>
        <end position="541"/>
    </location>
</feature>
<dbReference type="InterPro" id="IPR010816">
    <property type="entry name" value="Het-C"/>
</dbReference>
<keyword evidence="2 4" id="KW-0378">Hydrolase</keyword>
<feature type="compositionally biased region" description="Low complexity" evidence="5">
    <location>
        <begin position="1483"/>
        <end position="1496"/>
    </location>
</feature>
<dbReference type="SMART" id="SM00332">
    <property type="entry name" value="PP2Cc"/>
    <property type="match status" value="1"/>
</dbReference>
<name>A0A9W8Q1E8_AKAMU</name>
<dbReference type="GO" id="GO:0004721">
    <property type="term" value="F:phosphoprotein phosphatase activity"/>
    <property type="evidence" value="ECO:0007669"/>
    <property type="project" value="UniProtKB-KW"/>
</dbReference>
<evidence type="ECO:0000256" key="3">
    <source>
        <dbReference type="ARBA" id="ARBA00022912"/>
    </source>
</evidence>
<feature type="compositionally biased region" description="Gly residues" evidence="5">
    <location>
        <begin position="1409"/>
        <end position="1431"/>
    </location>
</feature>
<dbReference type="InterPro" id="IPR000222">
    <property type="entry name" value="PP2C_BS"/>
</dbReference>
<feature type="compositionally biased region" description="Gly residues" evidence="5">
    <location>
        <begin position="1440"/>
        <end position="1463"/>
    </location>
</feature>
<proteinExistence type="inferred from homology"/>
<dbReference type="PROSITE" id="PS01032">
    <property type="entry name" value="PPM_1"/>
    <property type="match status" value="1"/>
</dbReference>
<accession>A0A9W8Q1E8</accession>
<comment type="similarity">
    <text evidence="4">Belongs to the PP2C family.</text>
</comment>
<dbReference type="Gene3D" id="3.60.40.10">
    <property type="entry name" value="PPM-type phosphatase domain"/>
    <property type="match status" value="2"/>
</dbReference>
<dbReference type="PANTHER" id="PTHR14905:SF7">
    <property type="entry name" value="VON WILLEBRAND FACTOR A DOMAIN-CONTAINING PROTEIN 7"/>
    <property type="match status" value="1"/>
</dbReference>
<feature type="region of interest" description="Disordered" evidence="5">
    <location>
        <begin position="1065"/>
        <end position="1098"/>
    </location>
</feature>
<sequence>MPNKLHYPLTPWSWRAICGRLKFCESWEQRLGTQHYVCFVLHLVELQRSSLRDQFDSTCCRAAYLCAECASLVPALAARPRTVRTFSELRAASPKSSRDPETVDGSPWTISSSLQQQNSPCRSSHRISIAGPREPATQKPESKRRGFHTYFVTHLPSSSMHPDAKRITGGHKLPRDASTPHTPSPGAGPAVAIPNLSGRDLTVVRIPLRRAKHHFGSASSRGSRPYNEDTDQAGIVDIPAFAKRGPMSIKQKPGEATPAESQSGDPQIFYFGVFDGHGGTQCSAFLRDELHGYIEEVSSAFGLKSSLRKHKPGRETDGDLTKEKALQSVHLKKVEEVEDKVEDPDTASMRQAPKHGKPLQSEDAVPAKLQDYPKAVKLERDLVSEYADTIGGYFRRFNPDHFDLSDDVSHNSVVSFESALTYAFLRADLDFVSAQARKADPDDLRVSDSPVNNDEILGAPHTTPSGHGIGGATRFKGGSTASIALISTPTPAPFWHPAAQSTLLVAHVGDTRVLLCDTATGLPQPLTSDHHPSTPTESRRLRRYAPAGSMVSGDSFGEERIAGLANSRAFGDIRSKRIGVSAEPEITRVELGPAQYSFLVLMSDGVCGTLSDQEIVDIVKEARTPEQGARAVVDYATEVSDDGDNATCQVVRLGGWERRSEGGLGPIGTKEVREIRRKEALDPRRGKRYFKELLAHLNTALLGLPYNPAMPSFMFSRGTFILLVAAVCLAYLPSKVAAFGAGNIPSIAQVEGFNWRHGDIEDMLTSLAFLQGKKWSSMNVKRVYFGNWLRDYSQAVDVGSLKGVNGATIRILVWVLSFMAHGYATDEFEVTEERLGCYRPEEHIDNPLGYAEGVDARTFDPRLRGPVRPVETEIDMDTGMKNYIKNEKGDWATSAGYLRFSIARCIHFGRIYTNGDKGKGKEENLCEALRCLGQALHCLEDYSAHSNYCELSLRELGYHNVFPHCGNQSEINVRGKRIYPIVTGTFGGVDFLHSVIGEANDHFTQSEVDEVDIALKNAEAARSGGGGSSDRGFLGVSAPTDFISLVSKLPGEGDGFAAQARELQAMSEAQEQQNRSMDRGMDRSRGEGNTNIVPGMSPDFDPVKTARQIYPILQFRDRIVKTISRGIAKIPGLEKLLEHISETLTAFVLGLLAPFIRPIINQVSKVLKDGSSGIISASSKSQLEPWENPHCSDPTHSMLSKDHFTNVLNSCAGRVAATCLQYAVPRILFAWENIDVPTDEVTNDILRALHHPSLRDESVEIQRDMFKTVRKWADEHPRRHELERLLSSESVKSGKNHLLNQQGGNGKRDMHSCGGGLDSAHAGHGKVAGSLWSQIQTRDLASIQGSDGNASENYMSHSPAPSTSRPPPSDGYNYSQPTSGPPGGYNQPPPNPGQYYSGYSQGPPPSQQGGYGGSPGYGGGPPQGPPGGQWGGPAPPAPQGYGGPGYGGPGYGPGPGGPPGYGGPQQQQYPPYGQQPPPGQGPPGSWSQYPGQGPRY</sequence>
<organism evidence="7 8">
    <name type="scientific">Akanthomyces muscarius</name>
    <name type="common">Entomopathogenic fungus</name>
    <name type="synonym">Lecanicillium muscarium</name>
    <dbReference type="NCBI Taxonomy" id="2231603"/>
    <lineage>
        <taxon>Eukaryota</taxon>
        <taxon>Fungi</taxon>
        <taxon>Dikarya</taxon>
        <taxon>Ascomycota</taxon>
        <taxon>Pezizomycotina</taxon>
        <taxon>Sordariomycetes</taxon>
        <taxon>Hypocreomycetidae</taxon>
        <taxon>Hypocreales</taxon>
        <taxon>Cordycipitaceae</taxon>
        <taxon>Akanthomyces</taxon>
    </lineage>
</organism>
<evidence type="ECO:0000256" key="5">
    <source>
        <dbReference type="SAM" id="MobiDB-lite"/>
    </source>
</evidence>
<evidence type="ECO:0000313" key="7">
    <source>
        <dbReference type="EMBL" id="KAJ4144548.1"/>
    </source>
</evidence>
<feature type="compositionally biased region" description="Polar residues" evidence="5">
    <location>
        <begin position="1287"/>
        <end position="1302"/>
    </location>
</feature>
<dbReference type="SUPFAM" id="SSF81606">
    <property type="entry name" value="PP2C-like"/>
    <property type="match status" value="1"/>
</dbReference>
<protein>
    <recommendedName>
        <fullName evidence="6">PPM-type phosphatase domain-containing protein</fullName>
    </recommendedName>
</protein>
<feature type="region of interest" description="Disordered" evidence="5">
    <location>
        <begin position="1344"/>
        <end position="1496"/>
    </location>
</feature>
<feature type="compositionally biased region" description="Basic and acidic residues" evidence="5">
    <location>
        <begin position="1076"/>
        <end position="1086"/>
    </location>
</feature>
<keyword evidence="1" id="KW-0479">Metal-binding</keyword>
<dbReference type="CDD" id="cd00143">
    <property type="entry name" value="PP2Cc"/>
    <property type="match status" value="1"/>
</dbReference>
<evidence type="ECO:0000259" key="6">
    <source>
        <dbReference type="PROSITE" id="PS51746"/>
    </source>
</evidence>
<evidence type="ECO:0000256" key="2">
    <source>
        <dbReference type="ARBA" id="ARBA00022801"/>
    </source>
</evidence>
<dbReference type="Pfam" id="PF07217">
    <property type="entry name" value="Het-C"/>
    <property type="match status" value="1"/>
</dbReference>
<feature type="domain" description="PPM-type phosphatase" evidence="6">
    <location>
        <begin position="214"/>
        <end position="653"/>
    </location>
</feature>
<keyword evidence="3 4" id="KW-0904">Protein phosphatase</keyword>
<feature type="region of interest" description="Disordered" evidence="5">
    <location>
        <begin position="1284"/>
        <end position="1318"/>
    </location>
</feature>
<keyword evidence="8" id="KW-1185">Reference proteome</keyword>
<dbReference type="RefSeq" id="XP_056048218.1">
    <property type="nucleotide sequence ID" value="XM_056192951.1"/>
</dbReference>
<feature type="compositionally biased region" description="Polar residues" evidence="5">
    <location>
        <begin position="1344"/>
        <end position="1355"/>
    </location>
</feature>
<evidence type="ECO:0000313" key="8">
    <source>
        <dbReference type="Proteomes" id="UP001144673"/>
    </source>
</evidence>
<dbReference type="InterPro" id="IPR001932">
    <property type="entry name" value="PPM-type_phosphatase-like_dom"/>
</dbReference>
<dbReference type="GeneID" id="80890588"/>
<feature type="region of interest" description="Disordered" evidence="5">
    <location>
        <begin position="88"/>
        <end position="194"/>
    </location>
</feature>